<organism evidence="1 2">
    <name type="scientific">Genlisea aurea</name>
    <dbReference type="NCBI Taxonomy" id="192259"/>
    <lineage>
        <taxon>Eukaryota</taxon>
        <taxon>Viridiplantae</taxon>
        <taxon>Streptophyta</taxon>
        <taxon>Embryophyta</taxon>
        <taxon>Tracheophyta</taxon>
        <taxon>Spermatophyta</taxon>
        <taxon>Magnoliopsida</taxon>
        <taxon>eudicotyledons</taxon>
        <taxon>Gunneridae</taxon>
        <taxon>Pentapetalae</taxon>
        <taxon>asterids</taxon>
        <taxon>lamiids</taxon>
        <taxon>Lamiales</taxon>
        <taxon>Lentibulariaceae</taxon>
        <taxon>Genlisea</taxon>
    </lineage>
</organism>
<proteinExistence type="predicted"/>
<dbReference type="AlphaFoldDB" id="S8CQ84"/>
<sequence>MTTYQSSSKLTVATAMPWMGWYADCSRIRLNPEHGEYIAARKTLELAFSLRCDRIILEGDCLKV</sequence>
<keyword evidence="2" id="KW-1185">Reference proteome</keyword>
<evidence type="ECO:0000313" key="1">
    <source>
        <dbReference type="EMBL" id="EPS67021.1"/>
    </source>
</evidence>
<dbReference type="EMBL" id="AUSU01003347">
    <property type="protein sequence ID" value="EPS67021.1"/>
    <property type="molecule type" value="Genomic_DNA"/>
</dbReference>
<protein>
    <submittedName>
        <fullName evidence="1">Uncharacterized protein</fullName>
    </submittedName>
</protein>
<dbReference type="Proteomes" id="UP000015453">
    <property type="component" value="Unassembled WGS sequence"/>
</dbReference>
<name>S8CQ84_9LAMI</name>
<reference evidence="1 2" key="1">
    <citation type="journal article" date="2013" name="BMC Genomics">
        <title>The miniature genome of a carnivorous plant Genlisea aurea contains a low number of genes and short non-coding sequences.</title>
        <authorList>
            <person name="Leushkin E.V."/>
            <person name="Sutormin R.A."/>
            <person name="Nabieva E.R."/>
            <person name="Penin A.A."/>
            <person name="Kondrashov A.S."/>
            <person name="Logacheva M.D."/>
        </authorList>
    </citation>
    <scope>NUCLEOTIDE SEQUENCE [LARGE SCALE GENOMIC DNA]</scope>
</reference>
<gene>
    <name evidence="1" type="ORF">M569_07756</name>
</gene>
<comment type="caution">
    <text evidence="1">The sequence shown here is derived from an EMBL/GenBank/DDBJ whole genome shotgun (WGS) entry which is preliminary data.</text>
</comment>
<evidence type="ECO:0000313" key="2">
    <source>
        <dbReference type="Proteomes" id="UP000015453"/>
    </source>
</evidence>
<accession>S8CQ84</accession>